<dbReference type="PANTHER" id="PTHR37928">
    <property type="entry name" value="CFEM DOMAIN PROTEIN (AFU_ORTHOLOGUE AFUA_6G14090)"/>
    <property type="match status" value="1"/>
</dbReference>
<protein>
    <submittedName>
        <fullName evidence="18">Uu.00g022650.m01.CDS01</fullName>
    </submittedName>
</protein>
<keyword evidence="11" id="KW-0472">Membrane</keyword>
<dbReference type="GO" id="GO:0005886">
    <property type="term" value="C:plasma membrane"/>
    <property type="evidence" value="ECO:0007669"/>
    <property type="project" value="UniProtKB-SubCell"/>
</dbReference>
<keyword evidence="19" id="KW-1185">Reference proteome</keyword>
<comment type="subcellular location">
    <subcellularLocation>
        <location evidence="1">Cell membrane</location>
        <topology evidence="1">Lipid-anchor</topology>
        <topology evidence="1">GPI-anchor</topology>
    </subcellularLocation>
    <subcellularLocation>
        <location evidence="2">Secreted</location>
    </subcellularLocation>
</comment>
<comment type="caution">
    <text evidence="15">Lacks conserved residue(s) required for the propagation of feature annotation.</text>
</comment>
<sequence length="87" mass="8677">MKFSIAAVALAAVVSAQSWSDIPACATPCIDDAIASTTTCAADDYACICSNEDVIEPAAEDCVVTACGEDVAVGEVEPAVAAFCGSL</sequence>
<evidence type="ECO:0000256" key="6">
    <source>
        <dbReference type="ARBA" id="ARBA00022617"/>
    </source>
</evidence>
<keyword evidence="13" id="KW-0325">Glycoprotein</keyword>
<evidence type="ECO:0000256" key="8">
    <source>
        <dbReference type="ARBA" id="ARBA00022723"/>
    </source>
</evidence>
<evidence type="ECO:0000256" key="11">
    <source>
        <dbReference type="ARBA" id="ARBA00023136"/>
    </source>
</evidence>
<evidence type="ECO:0000256" key="9">
    <source>
        <dbReference type="ARBA" id="ARBA00022729"/>
    </source>
</evidence>
<keyword evidence="12 15" id="KW-1015">Disulfide bond</keyword>
<dbReference type="GO" id="GO:0098552">
    <property type="term" value="C:side of membrane"/>
    <property type="evidence" value="ECO:0007669"/>
    <property type="project" value="UniProtKB-KW"/>
</dbReference>
<evidence type="ECO:0000256" key="4">
    <source>
        <dbReference type="ARBA" id="ARBA00022475"/>
    </source>
</evidence>
<keyword evidence="8 15" id="KW-0479">Metal-binding</keyword>
<dbReference type="InterPro" id="IPR008427">
    <property type="entry name" value="Extracellular_membr_CFEM_dom"/>
</dbReference>
<dbReference type="Proteomes" id="UP001295740">
    <property type="component" value="Unassembled WGS sequence"/>
</dbReference>
<evidence type="ECO:0000256" key="13">
    <source>
        <dbReference type="ARBA" id="ARBA00023180"/>
    </source>
</evidence>
<keyword evidence="9 16" id="KW-0732">Signal</keyword>
<gene>
    <name evidence="18" type="ORF">KHLLAP_LOCUS14614</name>
</gene>
<dbReference type="EMBL" id="CAUWAG010000020">
    <property type="protein sequence ID" value="CAJ2514146.1"/>
    <property type="molecule type" value="Genomic_DNA"/>
</dbReference>
<evidence type="ECO:0000256" key="16">
    <source>
        <dbReference type="SAM" id="SignalP"/>
    </source>
</evidence>
<dbReference type="GO" id="GO:0005576">
    <property type="term" value="C:extracellular region"/>
    <property type="evidence" value="ECO:0007669"/>
    <property type="project" value="UniProtKB-SubCell"/>
</dbReference>
<feature type="disulfide bond" evidence="15">
    <location>
        <begin position="40"/>
        <end position="47"/>
    </location>
</feature>
<evidence type="ECO:0000256" key="7">
    <source>
        <dbReference type="ARBA" id="ARBA00022622"/>
    </source>
</evidence>
<name>A0AAI8VZW8_9PEZI</name>
<feature type="domain" description="CFEM" evidence="17">
    <location>
        <begin position="1"/>
        <end position="87"/>
    </location>
</feature>
<evidence type="ECO:0000256" key="10">
    <source>
        <dbReference type="ARBA" id="ARBA00023004"/>
    </source>
</evidence>
<feature type="signal peptide" evidence="16">
    <location>
        <begin position="1"/>
        <end position="16"/>
    </location>
</feature>
<keyword evidence="7" id="KW-0336">GPI-anchor</keyword>
<keyword evidence="10 15" id="KW-0408">Iron</keyword>
<dbReference type="Pfam" id="PF05730">
    <property type="entry name" value="CFEM"/>
    <property type="match status" value="1"/>
</dbReference>
<organism evidence="18 19">
    <name type="scientific">Anthostomella pinea</name>
    <dbReference type="NCBI Taxonomy" id="933095"/>
    <lineage>
        <taxon>Eukaryota</taxon>
        <taxon>Fungi</taxon>
        <taxon>Dikarya</taxon>
        <taxon>Ascomycota</taxon>
        <taxon>Pezizomycotina</taxon>
        <taxon>Sordariomycetes</taxon>
        <taxon>Xylariomycetidae</taxon>
        <taxon>Xylariales</taxon>
        <taxon>Xylariaceae</taxon>
        <taxon>Anthostomella</taxon>
    </lineage>
</organism>
<keyword evidence="4" id="KW-1003">Cell membrane</keyword>
<evidence type="ECO:0000256" key="15">
    <source>
        <dbReference type="PROSITE-ProRule" id="PRU01356"/>
    </source>
</evidence>
<evidence type="ECO:0000256" key="5">
    <source>
        <dbReference type="ARBA" id="ARBA00022525"/>
    </source>
</evidence>
<evidence type="ECO:0000256" key="3">
    <source>
        <dbReference type="ARBA" id="ARBA00010031"/>
    </source>
</evidence>
<evidence type="ECO:0000259" key="17">
    <source>
        <dbReference type="PROSITE" id="PS52012"/>
    </source>
</evidence>
<keyword evidence="5" id="KW-0964">Secreted</keyword>
<comment type="caution">
    <text evidence="18">The sequence shown here is derived from an EMBL/GenBank/DDBJ whole genome shotgun (WGS) entry which is preliminary data.</text>
</comment>
<dbReference type="PANTHER" id="PTHR37928:SF2">
    <property type="entry name" value="GPI ANCHORED CFEM DOMAIN PROTEIN (AFU_ORTHOLOGUE AFUA_6G10580)"/>
    <property type="match status" value="1"/>
</dbReference>
<feature type="binding site" description="axial binding residue" evidence="15">
    <location>
        <position position="44"/>
    </location>
    <ligand>
        <name>heme</name>
        <dbReference type="ChEBI" id="CHEBI:30413"/>
    </ligand>
    <ligandPart>
        <name>Fe</name>
        <dbReference type="ChEBI" id="CHEBI:18248"/>
    </ligandPart>
</feature>
<feature type="chain" id="PRO_5042478618" evidence="16">
    <location>
        <begin position="17"/>
        <end position="87"/>
    </location>
</feature>
<comment type="similarity">
    <text evidence="3">Belongs to the RBT5 family.</text>
</comment>
<dbReference type="AlphaFoldDB" id="A0AAI8VZW8"/>
<evidence type="ECO:0000256" key="1">
    <source>
        <dbReference type="ARBA" id="ARBA00004609"/>
    </source>
</evidence>
<evidence type="ECO:0000313" key="19">
    <source>
        <dbReference type="Proteomes" id="UP001295740"/>
    </source>
</evidence>
<dbReference type="GO" id="GO:0046872">
    <property type="term" value="F:metal ion binding"/>
    <property type="evidence" value="ECO:0007669"/>
    <property type="project" value="UniProtKB-UniRule"/>
</dbReference>
<evidence type="ECO:0000256" key="2">
    <source>
        <dbReference type="ARBA" id="ARBA00004613"/>
    </source>
</evidence>
<proteinExistence type="inferred from homology"/>
<accession>A0AAI8VZW8</accession>
<evidence type="ECO:0000313" key="18">
    <source>
        <dbReference type="EMBL" id="CAJ2514146.1"/>
    </source>
</evidence>
<dbReference type="PROSITE" id="PS52012">
    <property type="entry name" value="CFEM"/>
    <property type="match status" value="1"/>
</dbReference>
<reference evidence="18" key="1">
    <citation type="submission" date="2023-10" db="EMBL/GenBank/DDBJ databases">
        <authorList>
            <person name="Hackl T."/>
        </authorList>
    </citation>
    <scope>NUCLEOTIDE SEQUENCE</scope>
</reference>
<keyword evidence="14" id="KW-0449">Lipoprotein</keyword>
<evidence type="ECO:0000256" key="14">
    <source>
        <dbReference type="ARBA" id="ARBA00023288"/>
    </source>
</evidence>
<dbReference type="InterPro" id="IPR051735">
    <property type="entry name" value="CFEM_domain"/>
</dbReference>
<keyword evidence="6 15" id="KW-0349">Heme</keyword>
<evidence type="ECO:0000256" key="12">
    <source>
        <dbReference type="ARBA" id="ARBA00023157"/>
    </source>
</evidence>
<dbReference type="SMART" id="SM00747">
    <property type="entry name" value="CFEM"/>
    <property type="match status" value="1"/>
</dbReference>